<protein>
    <recommendedName>
        <fullName evidence="6">Xylanolytic transcriptional activator regulatory domain-containing protein</fullName>
    </recommendedName>
</protein>
<sequence length="1208" mass="131598">MDYTELFQQSNGLVAFSNGAQWIANVVNDRLIVRRSDTFRITRAWVVEAGPSSTNLALATGSIKHSPIGQPSSEPALISHIGWAADSEFLLAASTQHGIVTVFKMRDEDWSARIEAGIEGLVRAEWAPDGRHILCFSEWGLRVTVWSLLTGAAWHIQFPKYPDRGYAFRRDGRYLVLAERHKSKDMLGVYDAGDSYKQARLREHNVHDEYRETEGVGINVGGPLTTGRRRGYPSRKPPYPGRHVYHRRPAPYAVPCDSVSSYSFNSPLPPLAPAPNNSRSAEYPYAYPQYPGIVPDVEEAKPCIRRMTGPDRTSATPAPSAQDESSETRPSVPPKERRFKLSRRAATLEDRMHHLESLIQSIPFSLFNAQAPGANPVNPQLLESVDPSSAHASLASATHAYPLGVPPPSLSLFPLMNPSTHFPISNTAVPNAPAVPQEPGAPADGIPKAPNSTANNAMPPGYLYLDDEGYTRWQGESSGLPLLDFLVERKLPSVSNTHSESSASPVRETWSRKSEHVTTGQWFPDRQPRDCGATNPEAMWRLITSMIPPELMDNLVQCFLSTSYYLMPFLHVPTFLSDYGNPAKWGEPGFASFIVALCCLSSRHIDDPRVRADPADGFSAGAHWFELFAKLRTMPTADRPTLYTVQSVFVAAVYAIGLGRLSRGFALLSEACTLSIDAGLHRSSEAYDCFDPIEEQVRRRTFWCVYLWDKQAAAAFGRPAVLRLKDCDAREPAAVDDEYITADVVGPQPEGTESRLGAFVACLRIAVILEAVVDTPPPPQPSSSPFLQRASTLLSNRSAAERDLEAEEHLLDDILHSLPGFWAHTPETMGSADVLRVTQAERIHCLALFVRMLITRSRFSWRVGERVRTAHERSGGHADTNDGEQTEAERTAMMSCHQCAVELVHAHTQVAKKGLMTYYGVHVIHQLTQAGRSLIAVLLNCTTADLQPLVPASLEALRACVVLLRRFSGRYVCGLRSGELIEEFCRLTRIPLDAPESQPSVTSKLSRSRPPWIRPVRKKARTTSQSRGVASGESDNSRHGSPADDMMSPAASTLSAPSPHDGLSSGNGGFQHLSRSSPVSAAGPFINGGQKSRGDSLLADLRGSDTGSTLGLGLNTALSPKDLNPMGLDTPNLDSMNSLNPMSPIDNGLGSMSGMGNMEMSSAALMTLLNDGSFDMATLFSNDFGANAPTPVSSNGDPVAMTGIVASP</sequence>
<dbReference type="InterPro" id="IPR011044">
    <property type="entry name" value="Quino_amine_DH_bsu"/>
</dbReference>
<feature type="region of interest" description="Disordered" evidence="5">
    <location>
        <begin position="217"/>
        <end position="244"/>
    </location>
</feature>
<name>A0A9Q5HUA7_SANBA</name>
<evidence type="ECO:0000256" key="3">
    <source>
        <dbReference type="ARBA" id="ARBA00023125"/>
    </source>
</evidence>
<feature type="domain" description="Xylanolytic transcriptional activator regulatory" evidence="6">
    <location>
        <begin position="664"/>
        <end position="738"/>
    </location>
</feature>
<keyword evidence="4" id="KW-0539">Nucleus</keyword>
<evidence type="ECO:0000256" key="5">
    <source>
        <dbReference type="SAM" id="MobiDB-lite"/>
    </source>
</evidence>
<dbReference type="OrthoDB" id="25921at2759"/>
<feature type="compositionally biased region" description="Low complexity" evidence="5">
    <location>
        <begin position="1048"/>
        <end position="1059"/>
    </location>
</feature>
<dbReference type="GO" id="GO:0003677">
    <property type="term" value="F:DNA binding"/>
    <property type="evidence" value="ECO:0007669"/>
    <property type="project" value="UniProtKB-KW"/>
</dbReference>
<comment type="subcellular location">
    <subcellularLocation>
        <location evidence="1">Nucleus</location>
    </subcellularLocation>
</comment>
<dbReference type="GO" id="GO:0006351">
    <property type="term" value="P:DNA-templated transcription"/>
    <property type="evidence" value="ECO:0007669"/>
    <property type="project" value="InterPro"/>
</dbReference>
<dbReference type="Pfam" id="PF04082">
    <property type="entry name" value="Fungal_trans"/>
    <property type="match status" value="1"/>
</dbReference>
<comment type="caution">
    <text evidence="7">The sequence shown here is derived from an EMBL/GenBank/DDBJ whole genome shotgun (WGS) entry which is preliminary data.</text>
</comment>
<proteinExistence type="predicted"/>
<gene>
    <name evidence="7" type="ORF">A7U60_g6713</name>
</gene>
<feature type="region of interest" description="Disordered" evidence="5">
    <location>
        <begin position="995"/>
        <end position="1102"/>
    </location>
</feature>
<dbReference type="PANTHER" id="PTHR46910:SF3">
    <property type="entry name" value="HALOTOLERANCE PROTEIN 9-RELATED"/>
    <property type="match status" value="1"/>
</dbReference>
<dbReference type="Gene3D" id="2.120.10.30">
    <property type="entry name" value="TolB, C-terminal domain"/>
    <property type="match status" value="1"/>
</dbReference>
<dbReference type="GO" id="GO:0003700">
    <property type="term" value="F:DNA-binding transcription factor activity"/>
    <property type="evidence" value="ECO:0007669"/>
    <property type="project" value="InterPro"/>
</dbReference>
<feature type="compositionally biased region" description="Polar residues" evidence="5">
    <location>
        <begin position="311"/>
        <end position="323"/>
    </location>
</feature>
<dbReference type="SMART" id="SM00906">
    <property type="entry name" value="Fungal_trans"/>
    <property type="match status" value="1"/>
</dbReference>
<evidence type="ECO:0000259" key="6">
    <source>
        <dbReference type="SMART" id="SM00906"/>
    </source>
</evidence>
<dbReference type="GO" id="GO:0005634">
    <property type="term" value="C:nucleus"/>
    <property type="evidence" value="ECO:0007669"/>
    <property type="project" value="UniProtKB-SubCell"/>
</dbReference>
<evidence type="ECO:0000256" key="1">
    <source>
        <dbReference type="ARBA" id="ARBA00004123"/>
    </source>
</evidence>
<dbReference type="InterPro" id="IPR007219">
    <property type="entry name" value="XnlR_reg_dom"/>
</dbReference>
<dbReference type="AlphaFoldDB" id="A0A9Q5HUA7"/>
<keyword evidence="2" id="KW-0479">Metal-binding</keyword>
<dbReference type="Proteomes" id="UP000757232">
    <property type="component" value="Unassembled WGS sequence"/>
</dbReference>
<evidence type="ECO:0000313" key="7">
    <source>
        <dbReference type="EMBL" id="OCB86125.1"/>
    </source>
</evidence>
<accession>A0A9Q5HUA7</accession>
<dbReference type="SUPFAM" id="SSF50969">
    <property type="entry name" value="YVTN repeat-like/Quinoprotein amine dehydrogenase"/>
    <property type="match status" value="1"/>
</dbReference>
<dbReference type="PANTHER" id="PTHR46910">
    <property type="entry name" value="TRANSCRIPTION FACTOR PDR1"/>
    <property type="match status" value="1"/>
</dbReference>
<dbReference type="InterPro" id="IPR011042">
    <property type="entry name" value="6-blade_b-propeller_TolB-like"/>
</dbReference>
<keyword evidence="8" id="KW-1185">Reference proteome</keyword>
<evidence type="ECO:0000256" key="4">
    <source>
        <dbReference type="ARBA" id="ARBA00023242"/>
    </source>
</evidence>
<dbReference type="EMBL" id="LNZH02000204">
    <property type="protein sequence ID" value="OCB86125.1"/>
    <property type="molecule type" value="Genomic_DNA"/>
</dbReference>
<evidence type="ECO:0000256" key="2">
    <source>
        <dbReference type="ARBA" id="ARBA00022723"/>
    </source>
</evidence>
<dbReference type="CDD" id="cd12148">
    <property type="entry name" value="fungal_TF_MHR"/>
    <property type="match status" value="1"/>
</dbReference>
<feature type="region of interest" description="Disordered" evidence="5">
    <location>
        <begin position="870"/>
        <end position="889"/>
    </location>
</feature>
<organism evidence="7 8">
    <name type="scientific">Sanghuangporus baumii</name>
    <name type="common">Phellinus baumii</name>
    <dbReference type="NCBI Taxonomy" id="108892"/>
    <lineage>
        <taxon>Eukaryota</taxon>
        <taxon>Fungi</taxon>
        <taxon>Dikarya</taxon>
        <taxon>Basidiomycota</taxon>
        <taxon>Agaricomycotina</taxon>
        <taxon>Agaricomycetes</taxon>
        <taxon>Hymenochaetales</taxon>
        <taxon>Hymenochaetaceae</taxon>
        <taxon>Sanghuangporus</taxon>
    </lineage>
</organism>
<dbReference type="InterPro" id="IPR050987">
    <property type="entry name" value="AtrR-like"/>
</dbReference>
<reference evidence="7" key="1">
    <citation type="submission" date="2016-06" db="EMBL/GenBank/DDBJ databases">
        <title>Draft Genome sequence of the fungus Inonotus baumii.</title>
        <authorList>
            <person name="Zhu H."/>
            <person name="Lin W."/>
        </authorList>
    </citation>
    <scope>NUCLEOTIDE SEQUENCE</scope>
    <source>
        <strain evidence="7">821</strain>
    </source>
</reference>
<evidence type="ECO:0000313" key="8">
    <source>
        <dbReference type="Proteomes" id="UP000757232"/>
    </source>
</evidence>
<dbReference type="GO" id="GO:0008270">
    <property type="term" value="F:zinc ion binding"/>
    <property type="evidence" value="ECO:0007669"/>
    <property type="project" value="InterPro"/>
</dbReference>
<feature type="region of interest" description="Disordered" evidence="5">
    <location>
        <begin position="307"/>
        <end position="339"/>
    </location>
</feature>
<feature type="compositionally biased region" description="Basic and acidic residues" evidence="5">
    <location>
        <begin position="870"/>
        <end position="880"/>
    </location>
</feature>
<keyword evidence="3" id="KW-0238">DNA-binding</keyword>